<dbReference type="PIRSF" id="PIRSF005902">
    <property type="entry name" value="DNase_TatD"/>
    <property type="match status" value="1"/>
</dbReference>
<dbReference type="PANTHER" id="PTHR10060">
    <property type="entry name" value="TATD FAMILY DEOXYRIBONUCLEASE"/>
    <property type="match status" value="1"/>
</dbReference>
<feature type="binding site" evidence="5">
    <location>
        <position position="178"/>
    </location>
    <ligand>
        <name>a divalent metal cation</name>
        <dbReference type="ChEBI" id="CHEBI:60240"/>
        <label>2</label>
    </ligand>
</feature>
<accession>A0A418DBB2</accession>
<dbReference type="GO" id="GO:0008310">
    <property type="term" value="F:single-stranded DNA 3'-5' DNA exonuclease activity"/>
    <property type="evidence" value="ECO:0007669"/>
    <property type="project" value="TreeGrafter"/>
</dbReference>
<dbReference type="Gene3D" id="3.20.20.140">
    <property type="entry name" value="Metal-dependent hydrolases"/>
    <property type="match status" value="1"/>
</dbReference>
<feature type="region of interest" description="Disordered" evidence="6">
    <location>
        <begin position="1"/>
        <end position="36"/>
    </location>
</feature>
<sequence>MSSSTDAAPPPPPPSSSNGSKVKAKKQQTAKTPSSKVNVLPAWLDDSVDLFDFDCNLTHPEFTGQADALIESARHLRVTQMLVPGSTIEESQQCLALARQHPTTVFPTAGVHPYNATKPFDPSDFAILSSLAADPTVVAVGECGLDYSEGFPSPDLQLEWFGPQLSLAVSLQKPLFLHERLAHKAFVEALTPHIPSLPPACVHCFTGTADEAAVYIGMGFYIGITGFVCKQPHGAALQSMLSSGVLPLDRLVVETDAPYMGFPGCRSFEPSGPKRQFPNVPTSLPHVVQAIAGCLGVSAAEVARVTTRNARQFLRL</sequence>
<dbReference type="InterPro" id="IPR001130">
    <property type="entry name" value="TatD-like"/>
</dbReference>
<evidence type="ECO:0000256" key="6">
    <source>
        <dbReference type="SAM" id="MobiDB-lite"/>
    </source>
</evidence>
<proteinExistence type="inferred from homology"/>
<feature type="binding site" evidence="5">
    <location>
        <position position="203"/>
    </location>
    <ligand>
        <name>a divalent metal cation</name>
        <dbReference type="ChEBI" id="CHEBI:60240"/>
        <label>2</label>
    </ligand>
</feature>
<keyword evidence="4" id="KW-0378">Hydrolase</keyword>
<gene>
    <name evidence="7" type="ORF">DYB35_012145</name>
</gene>
<name>A0A418DBB2_APHAT</name>
<evidence type="ECO:0000256" key="3">
    <source>
        <dbReference type="ARBA" id="ARBA00022723"/>
    </source>
</evidence>
<dbReference type="InterPro" id="IPR050891">
    <property type="entry name" value="TatD-type_Hydrolase"/>
</dbReference>
<evidence type="ECO:0008006" key="9">
    <source>
        <dbReference type="Google" id="ProtNLM"/>
    </source>
</evidence>
<reference evidence="7 8" key="1">
    <citation type="submission" date="2018-08" db="EMBL/GenBank/DDBJ databases">
        <title>Aphanomyces genome sequencing and annotation.</title>
        <authorList>
            <person name="Minardi D."/>
            <person name="Oidtmann B."/>
            <person name="Van Der Giezen M."/>
            <person name="Studholme D.J."/>
        </authorList>
    </citation>
    <scope>NUCLEOTIDE SEQUENCE [LARGE SCALE GENOMIC DNA]</scope>
    <source>
        <strain evidence="7 8">Sv</strain>
    </source>
</reference>
<protein>
    <recommendedName>
        <fullName evidence="9">TatD family hydrolase</fullName>
    </recommendedName>
</protein>
<dbReference type="EMBL" id="QUTG01003317">
    <property type="protein sequence ID" value="RHY92080.1"/>
    <property type="molecule type" value="Genomic_DNA"/>
</dbReference>
<dbReference type="GO" id="GO:0005829">
    <property type="term" value="C:cytosol"/>
    <property type="evidence" value="ECO:0007669"/>
    <property type="project" value="TreeGrafter"/>
</dbReference>
<evidence type="ECO:0000256" key="1">
    <source>
        <dbReference type="ARBA" id="ARBA00009275"/>
    </source>
</evidence>
<dbReference type="Pfam" id="PF01026">
    <property type="entry name" value="TatD_DNase"/>
    <property type="match status" value="1"/>
</dbReference>
<evidence type="ECO:0000256" key="4">
    <source>
        <dbReference type="ARBA" id="ARBA00022801"/>
    </source>
</evidence>
<feature type="binding site" evidence="5">
    <location>
        <position position="142"/>
    </location>
    <ligand>
        <name>a divalent metal cation</name>
        <dbReference type="ChEBI" id="CHEBI:60240"/>
        <label>1</label>
    </ligand>
</feature>
<dbReference type="PANTHER" id="PTHR10060:SF15">
    <property type="entry name" value="DEOXYRIBONUCLEASE TATDN1"/>
    <property type="match status" value="1"/>
</dbReference>
<evidence type="ECO:0000256" key="5">
    <source>
        <dbReference type="PIRSR" id="PIRSR005902-1"/>
    </source>
</evidence>
<evidence type="ECO:0000313" key="8">
    <source>
        <dbReference type="Proteomes" id="UP000285712"/>
    </source>
</evidence>
<keyword evidence="3 5" id="KW-0479">Metal-binding</keyword>
<dbReference type="InterPro" id="IPR032466">
    <property type="entry name" value="Metal_Hydrolase"/>
</dbReference>
<evidence type="ECO:0000313" key="7">
    <source>
        <dbReference type="EMBL" id="RHY92080.1"/>
    </source>
</evidence>
<keyword evidence="2" id="KW-0540">Nuclease</keyword>
<dbReference type="AlphaFoldDB" id="A0A418DBB2"/>
<dbReference type="SUPFAM" id="SSF51556">
    <property type="entry name" value="Metallo-dependent hydrolases"/>
    <property type="match status" value="1"/>
</dbReference>
<comment type="similarity">
    <text evidence="1">Belongs to the metallo-dependent hydrolases superfamily. TatD-type hydrolase family.</text>
</comment>
<dbReference type="GO" id="GO:0046872">
    <property type="term" value="F:metal ion binding"/>
    <property type="evidence" value="ECO:0007669"/>
    <property type="project" value="UniProtKB-KW"/>
</dbReference>
<comment type="caution">
    <text evidence="7">The sequence shown here is derived from an EMBL/GenBank/DDBJ whole genome shotgun (WGS) entry which is preliminary data.</text>
</comment>
<feature type="binding site" evidence="5">
    <location>
        <position position="256"/>
    </location>
    <ligand>
        <name>a divalent metal cation</name>
        <dbReference type="ChEBI" id="CHEBI:60240"/>
        <label>1</label>
    </ligand>
</feature>
<dbReference type="CDD" id="cd01310">
    <property type="entry name" value="TatD_DNAse"/>
    <property type="match status" value="1"/>
</dbReference>
<dbReference type="Proteomes" id="UP000285712">
    <property type="component" value="Unassembled WGS sequence"/>
</dbReference>
<dbReference type="VEuPathDB" id="FungiDB:H257_07610"/>
<organism evidence="7 8">
    <name type="scientific">Aphanomyces astaci</name>
    <name type="common">Crayfish plague agent</name>
    <dbReference type="NCBI Taxonomy" id="112090"/>
    <lineage>
        <taxon>Eukaryota</taxon>
        <taxon>Sar</taxon>
        <taxon>Stramenopiles</taxon>
        <taxon>Oomycota</taxon>
        <taxon>Saprolegniomycetes</taxon>
        <taxon>Saprolegniales</taxon>
        <taxon>Verrucalvaceae</taxon>
        <taxon>Aphanomyces</taxon>
    </lineage>
</organism>
<evidence type="ECO:0000256" key="2">
    <source>
        <dbReference type="ARBA" id="ARBA00022722"/>
    </source>
</evidence>